<evidence type="ECO:0000256" key="2">
    <source>
        <dbReference type="ARBA" id="ARBA00022475"/>
    </source>
</evidence>
<dbReference type="EMBL" id="CABVPU010000031">
    <property type="protein sequence ID" value="VWC26119.1"/>
    <property type="molecule type" value="Genomic_DNA"/>
</dbReference>
<accession>A0A6P2QQN5</accession>
<evidence type="ECO:0000256" key="1">
    <source>
        <dbReference type="ARBA" id="ARBA00004651"/>
    </source>
</evidence>
<dbReference type="PANTHER" id="PTHR30482">
    <property type="entry name" value="HIGH-AFFINITY BRANCHED-CHAIN AMINO ACID TRANSPORT SYSTEM PERMEASE"/>
    <property type="match status" value="1"/>
</dbReference>
<evidence type="ECO:0000256" key="5">
    <source>
        <dbReference type="ARBA" id="ARBA00023136"/>
    </source>
</evidence>
<keyword evidence="5 6" id="KW-0472">Membrane</keyword>
<dbReference type="GO" id="GO:0015658">
    <property type="term" value="F:branched-chain amino acid transmembrane transporter activity"/>
    <property type="evidence" value="ECO:0007669"/>
    <property type="project" value="InterPro"/>
</dbReference>
<gene>
    <name evidence="7" type="ORF">BLA15945_06177</name>
</gene>
<feature type="transmembrane region" description="Helical" evidence="6">
    <location>
        <begin position="145"/>
        <end position="168"/>
    </location>
</feature>
<evidence type="ECO:0000256" key="3">
    <source>
        <dbReference type="ARBA" id="ARBA00022692"/>
    </source>
</evidence>
<dbReference type="GO" id="GO:0005886">
    <property type="term" value="C:plasma membrane"/>
    <property type="evidence" value="ECO:0007669"/>
    <property type="project" value="UniProtKB-SubCell"/>
</dbReference>
<feature type="transmembrane region" description="Helical" evidence="6">
    <location>
        <begin position="47"/>
        <end position="68"/>
    </location>
</feature>
<keyword evidence="3 6" id="KW-0812">Transmembrane</keyword>
<dbReference type="Pfam" id="PF02653">
    <property type="entry name" value="BPD_transp_2"/>
    <property type="match status" value="1"/>
</dbReference>
<name>A0A6P2QQN5_BURL3</name>
<feature type="transmembrane region" description="Helical" evidence="6">
    <location>
        <begin position="224"/>
        <end position="242"/>
    </location>
</feature>
<keyword evidence="4 6" id="KW-1133">Transmembrane helix</keyword>
<organism evidence="7 8">
    <name type="scientific">Burkholderia lata (strain ATCC 17760 / DSM 23089 / LMG 22485 / NCIMB 9086 / R18194 / 383)</name>
    <dbReference type="NCBI Taxonomy" id="482957"/>
    <lineage>
        <taxon>Bacteria</taxon>
        <taxon>Pseudomonadati</taxon>
        <taxon>Pseudomonadota</taxon>
        <taxon>Betaproteobacteria</taxon>
        <taxon>Burkholderiales</taxon>
        <taxon>Burkholderiaceae</taxon>
        <taxon>Burkholderia</taxon>
        <taxon>Burkholderia cepacia complex</taxon>
    </lineage>
</organism>
<reference evidence="7 8" key="1">
    <citation type="submission" date="2019-09" db="EMBL/GenBank/DDBJ databases">
        <authorList>
            <person name="Depoorter E."/>
        </authorList>
    </citation>
    <scope>NUCLEOTIDE SEQUENCE [LARGE SCALE GENOMIC DNA]</scope>
    <source>
        <strain evidence="7">R-15945</strain>
    </source>
</reference>
<feature type="transmembrane region" description="Helical" evidence="6">
    <location>
        <begin position="108"/>
        <end position="125"/>
    </location>
</feature>
<evidence type="ECO:0000256" key="4">
    <source>
        <dbReference type="ARBA" id="ARBA00022989"/>
    </source>
</evidence>
<dbReference type="InterPro" id="IPR043428">
    <property type="entry name" value="LivM-like"/>
</dbReference>
<feature type="transmembrane region" description="Helical" evidence="6">
    <location>
        <begin position="80"/>
        <end position="101"/>
    </location>
</feature>
<dbReference type="RefSeq" id="WP_174972452.1">
    <property type="nucleotide sequence ID" value="NZ_CABVPU010000031.1"/>
</dbReference>
<protein>
    <submittedName>
        <fullName evidence="7">ABC transporter permease</fullName>
    </submittedName>
</protein>
<dbReference type="CDD" id="cd06581">
    <property type="entry name" value="TM_PBP1_LivM_like"/>
    <property type="match status" value="1"/>
</dbReference>
<evidence type="ECO:0000313" key="7">
    <source>
        <dbReference type="EMBL" id="VWC26119.1"/>
    </source>
</evidence>
<feature type="transmembrane region" description="Helical" evidence="6">
    <location>
        <begin position="249"/>
        <end position="268"/>
    </location>
</feature>
<keyword evidence="2" id="KW-1003">Cell membrane</keyword>
<feature type="transmembrane region" description="Helical" evidence="6">
    <location>
        <begin position="12"/>
        <end position="35"/>
    </location>
</feature>
<dbReference type="Proteomes" id="UP000494174">
    <property type="component" value="Unassembled WGS sequence"/>
</dbReference>
<proteinExistence type="predicted"/>
<dbReference type="AlphaFoldDB" id="A0A6P2QQN5"/>
<evidence type="ECO:0000313" key="8">
    <source>
        <dbReference type="Proteomes" id="UP000494174"/>
    </source>
</evidence>
<dbReference type="InterPro" id="IPR001851">
    <property type="entry name" value="ABC_transp_permease"/>
</dbReference>
<feature type="transmembrane region" description="Helical" evidence="6">
    <location>
        <begin position="274"/>
        <end position="296"/>
    </location>
</feature>
<dbReference type="PANTHER" id="PTHR30482:SF10">
    <property type="entry name" value="HIGH-AFFINITY BRANCHED-CHAIN AMINO ACID TRANSPORT PROTEIN BRAE"/>
    <property type="match status" value="1"/>
</dbReference>
<evidence type="ECO:0000256" key="6">
    <source>
        <dbReference type="SAM" id="Phobius"/>
    </source>
</evidence>
<comment type="subcellular location">
    <subcellularLocation>
        <location evidence="1">Cell membrane</location>
        <topology evidence="1">Multi-pass membrane protein</topology>
    </subcellularLocation>
</comment>
<feature type="transmembrane region" description="Helical" evidence="6">
    <location>
        <begin position="199"/>
        <end position="218"/>
    </location>
</feature>
<sequence length="315" mass="33322">MNDRCFRYGLPAVVLATLLSVAAGSGYAGNLVIWIAIAAMMASSLRFVLLIGELNFAVAAFFGLGAYASGAATTLWQLPFAISLLASGVVALLVSAVFGYVTLRVKGPYFLLIGFAFTEALRILYTRSEWLGGNSGMVGIFPPALLGDCFPTFVVAVAGMLILLLAWIEHSHVGRVFVAIRDNDNVVRSVGIPVHAMKVLCFCIASFVTGIAGALQAFSNNVISPLDFGFMLSTFALAYLKVGGERHALGPVVGAVLLVLLASVAQRFGGGEQIFYGAAIVFGVLFMPDGMTGWLARRRTVRVKTALPSVTGDVR</sequence>